<evidence type="ECO:0000313" key="5">
    <source>
        <dbReference type="Proteomes" id="UP001151699"/>
    </source>
</evidence>
<protein>
    <recommendedName>
        <fullName evidence="3">CD80-like immunoglobulin C2-set domain-containing protein</fullName>
    </recommendedName>
</protein>
<keyword evidence="5" id="KW-1185">Reference proteome</keyword>
<organism evidence="4 5">
    <name type="scientific">Pseudolycoriella hygida</name>
    <dbReference type="NCBI Taxonomy" id="35572"/>
    <lineage>
        <taxon>Eukaryota</taxon>
        <taxon>Metazoa</taxon>
        <taxon>Ecdysozoa</taxon>
        <taxon>Arthropoda</taxon>
        <taxon>Hexapoda</taxon>
        <taxon>Insecta</taxon>
        <taxon>Pterygota</taxon>
        <taxon>Neoptera</taxon>
        <taxon>Endopterygota</taxon>
        <taxon>Diptera</taxon>
        <taxon>Nematocera</taxon>
        <taxon>Sciaroidea</taxon>
        <taxon>Sciaridae</taxon>
        <taxon>Pseudolycoriella</taxon>
    </lineage>
</organism>
<evidence type="ECO:0000313" key="4">
    <source>
        <dbReference type="EMBL" id="KAJ6637153.1"/>
    </source>
</evidence>
<feature type="domain" description="CD80-like immunoglobulin C2-set" evidence="3">
    <location>
        <begin position="3"/>
        <end position="43"/>
    </location>
</feature>
<evidence type="ECO:0000259" key="3">
    <source>
        <dbReference type="Pfam" id="PF08205"/>
    </source>
</evidence>
<dbReference type="InterPro" id="IPR013783">
    <property type="entry name" value="Ig-like_fold"/>
</dbReference>
<dbReference type="PANTHER" id="PTHR21261">
    <property type="entry name" value="BEAT PROTEIN"/>
    <property type="match status" value="1"/>
</dbReference>
<reference evidence="4" key="1">
    <citation type="submission" date="2022-07" db="EMBL/GenBank/DDBJ databases">
        <authorList>
            <person name="Trinca V."/>
            <person name="Uliana J.V.C."/>
            <person name="Torres T.T."/>
            <person name="Ward R.J."/>
            <person name="Monesi N."/>
        </authorList>
    </citation>
    <scope>NUCLEOTIDE SEQUENCE</scope>
    <source>
        <strain evidence="4">HSMRA1968</strain>
        <tissue evidence="4">Whole embryos</tissue>
    </source>
</reference>
<comment type="caution">
    <text evidence="4">The sequence shown here is derived from an EMBL/GenBank/DDBJ whole genome shotgun (WGS) entry which is preliminary data.</text>
</comment>
<evidence type="ECO:0000256" key="1">
    <source>
        <dbReference type="ARBA" id="ARBA00023157"/>
    </source>
</evidence>
<dbReference type="Pfam" id="PF08205">
    <property type="entry name" value="C2-set_2"/>
    <property type="match status" value="1"/>
</dbReference>
<dbReference type="Proteomes" id="UP001151699">
    <property type="component" value="Chromosome X"/>
</dbReference>
<proteinExistence type="predicted"/>
<dbReference type="Gene3D" id="2.60.40.10">
    <property type="entry name" value="Immunoglobulins"/>
    <property type="match status" value="1"/>
</dbReference>
<dbReference type="AlphaFoldDB" id="A0A9Q0RYN6"/>
<gene>
    <name evidence="4" type="ORF">Bhyg_09880</name>
</gene>
<keyword evidence="1" id="KW-1015">Disulfide bond</keyword>
<accession>A0A9Q0RYN6</accession>
<dbReference type="OrthoDB" id="8915289at2759"/>
<name>A0A9Q0RYN6_9DIPT</name>
<dbReference type="EMBL" id="WJQU01000003">
    <property type="protein sequence ID" value="KAJ6637153.1"/>
    <property type="molecule type" value="Genomic_DNA"/>
</dbReference>
<dbReference type="InterPro" id="IPR013162">
    <property type="entry name" value="CD80_C2-set"/>
</dbReference>
<sequence length="256" mass="28240">MGEKLLANCTTSKARPAPKITWLINGQKVEDKHTKSLHSVLNGKSSHRSKSLQQGNPSYDKMESSGMLAKTPDFAREKSVESNGNHLRFEIHPNSGYDNSAFDTGNIMETFSDYFDDKYFGSRKHRNLYNHKNRRHVNDLNNRNIHKAVASGSQLSIDVSDLTKAHTGRLEITCLATIPAHVGPGEQFADYKTSSVKVDIDSTENTSMMPAMSGMAALGNSSNGTKLPTITTTIPICLPISVVLLKLINKYGVRIF</sequence>
<evidence type="ECO:0000256" key="2">
    <source>
        <dbReference type="SAM" id="MobiDB-lite"/>
    </source>
</evidence>
<feature type="region of interest" description="Disordered" evidence="2">
    <location>
        <begin position="34"/>
        <end position="65"/>
    </location>
</feature>
<dbReference type="PANTHER" id="PTHR21261:SF3">
    <property type="entry name" value="BEATEN PATH VII"/>
    <property type="match status" value="1"/>
</dbReference>